<dbReference type="eggNOG" id="COG0637">
    <property type="taxonomic scope" value="Bacteria"/>
</dbReference>
<dbReference type="InterPro" id="IPR006439">
    <property type="entry name" value="HAD-SF_hydro_IA"/>
</dbReference>
<dbReference type="InterPro" id="IPR051806">
    <property type="entry name" value="HAD-like_SPP"/>
</dbReference>
<dbReference type="PANTHER" id="PTHR43481:SF4">
    <property type="entry name" value="GLYCEROL-1-PHOSPHATE PHOSPHOHYDROLASE 1-RELATED"/>
    <property type="match status" value="1"/>
</dbReference>
<evidence type="ECO:0000313" key="1">
    <source>
        <dbReference type="EMBL" id="EWS81217.1"/>
    </source>
</evidence>
<dbReference type="PATRIC" id="fig|396014.3.peg.2094"/>
<dbReference type="Gene3D" id="1.10.150.240">
    <property type="entry name" value="Putative phosphatase, domain 2"/>
    <property type="match status" value="1"/>
</dbReference>
<dbReference type="STRING" id="396014.BF93_18795"/>
<comment type="caution">
    <text evidence="1">The sequence shown here is derived from an EMBL/GenBank/DDBJ whole genome shotgun (WGS) entry which is preliminary data.</text>
</comment>
<keyword evidence="2" id="KW-1185">Reference proteome</keyword>
<dbReference type="PANTHER" id="PTHR43481">
    <property type="entry name" value="FRUCTOSE-1-PHOSPHATE PHOSPHATASE"/>
    <property type="match status" value="1"/>
</dbReference>
<dbReference type="Gene3D" id="3.40.50.1000">
    <property type="entry name" value="HAD superfamily/HAD-like"/>
    <property type="match status" value="1"/>
</dbReference>
<proteinExistence type="predicted"/>
<name>Z9JTX5_9MICO</name>
<dbReference type="InterPro" id="IPR023198">
    <property type="entry name" value="PGP-like_dom2"/>
</dbReference>
<evidence type="ECO:0000313" key="2">
    <source>
        <dbReference type="Proteomes" id="UP000023067"/>
    </source>
</evidence>
<dbReference type="NCBIfam" id="TIGR01509">
    <property type="entry name" value="HAD-SF-IA-v3"/>
    <property type="match status" value="1"/>
</dbReference>
<dbReference type="Pfam" id="PF13419">
    <property type="entry name" value="HAD_2"/>
    <property type="match status" value="1"/>
</dbReference>
<dbReference type="InterPro" id="IPR023214">
    <property type="entry name" value="HAD_sf"/>
</dbReference>
<gene>
    <name evidence="1" type="ORF">BF93_18795</name>
</gene>
<protein>
    <submittedName>
        <fullName evidence="1">Haloacid dehalogenase</fullName>
    </submittedName>
</protein>
<reference evidence="1 2" key="1">
    <citation type="submission" date="2014-02" db="EMBL/GenBank/DDBJ databases">
        <title>Genome sequence of Brachybacterium phenoliresistens strain W13A50.</title>
        <authorList>
            <person name="Wang X."/>
        </authorList>
    </citation>
    <scope>NUCLEOTIDE SEQUENCE [LARGE SCALE GENOMIC DNA]</scope>
    <source>
        <strain evidence="1 2">W13A50</strain>
    </source>
</reference>
<dbReference type="SFLD" id="SFLDS00003">
    <property type="entry name" value="Haloacid_Dehalogenase"/>
    <property type="match status" value="1"/>
</dbReference>
<organism evidence="1 2">
    <name type="scientific">Brachybacterium phenoliresistens</name>
    <dbReference type="NCBI Taxonomy" id="396014"/>
    <lineage>
        <taxon>Bacteria</taxon>
        <taxon>Bacillati</taxon>
        <taxon>Actinomycetota</taxon>
        <taxon>Actinomycetes</taxon>
        <taxon>Micrococcales</taxon>
        <taxon>Dermabacteraceae</taxon>
        <taxon>Brachybacterium</taxon>
    </lineage>
</organism>
<dbReference type="InterPro" id="IPR036412">
    <property type="entry name" value="HAD-like_sf"/>
</dbReference>
<sequence>MLLLDMDGTLIDSGPAVERSWNALFAELGSARTFDHSLHGVPGMQVLAEVFPDLGPAEREAAYRRVLDLEMADVSEIRVLPGTRRVLEELDAAAAELGRSTWTIVTSCARPLFEARWAVTGLPVPAQMVTADQVSRGKPDPEPYLLGASRLGVDPGRALVVEDSLGGLRSARAAGSSSLAVTTTSPAAALAPLADAVVRDLDDVRVAVEGSALRIRRRRA</sequence>
<dbReference type="InterPro" id="IPR041492">
    <property type="entry name" value="HAD_2"/>
</dbReference>
<dbReference type="HOGENOM" id="CLU_045011_13_4_11"/>
<dbReference type="Proteomes" id="UP000023067">
    <property type="component" value="Unassembled WGS sequence"/>
</dbReference>
<dbReference type="SUPFAM" id="SSF56784">
    <property type="entry name" value="HAD-like"/>
    <property type="match status" value="1"/>
</dbReference>
<dbReference type="AlphaFoldDB" id="Z9JTX5"/>
<dbReference type="GO" id="GO:0050308">
    <property type="term" value="F:sugar-phosphatase activity"/>
    <property type="evidence" value="ECO:0007669"/>
    <property type="project" value="TreeGrafter"/>
</dbReference>
<accession>Z9JTX5</accession>
<dbReference type="SFLD" id="SFLDG01129">
    <property type="entry name" value="C1.5:_HAD__Beta-PGM__Phosphata"/>
    <property type="match status" value="1"/>
</dbReference>
<dbReference type="EMBL" id="JDYK01000009">
    <property type="protein sequence ID" value="EWS81217.1"/>
    <property type="molecule type" value="Genomic_DNA"/>
</dbReference>